<evidence type="ECO:0000313" key="2">
    <source>
        <dbReference type="EMBL" id="KKK90033.1"/>
    </source>
</evidence>
<name>A0A0F8Z8I1_9ZZZZ</name>
<comment type="caution">
    <text evidence="2">The sequence shown here is derived from an EMBL/GenBank/DDBJ whole genome shotgun (WGS) entry which is preliminary data.</text>
</comment>
<evidence type="ECO:0000256" key="1">
    <source>
        <dbReference type="SAM" id="MobiDB-lite"/>
    </source>
</evidence>
<feature type="region of interest" description="Disordered" evidence="1">
    <location>
        <begin position="125"/>
        <end position="149"/>
    </location>
</feature>
<sequence>MTEILDKTREWSDRFGSVLRASARTQYPHLYKGAVGGIEHVISVDNGSYYMEMWRDGSETYYATTGAAIKPLPGLAKGARLDEALDRFFTLMAKVEKDKAAMKRRLNMRAKKAIPKKIKRLLGLKKDTRPGHPSGETVRVGARGQQLTS</sequence>
<accession>A0A0F8Z8I1</accession>
<organism evidence="2">
    <name type="scientific">marine sediment metagenome</name>
    <dbReference type="NCBI Taxonomy" id="412755"/>
    <lineage>
        <taxon>unclassified sequences</taxon>
        <taxon>metagenomes</taxon>
        <taxon>ecological metagenomes</taxon>
    </lineage>
</organism>
<feature type="non-terminal residue" evidence="2">
    <location>
        <position position="149"/>
    </location>
</feature>
<reference evidence="2" key="1">
    <citation type="journal article" date="2015" name="Nature">
        <title>Complex archaea that bridge the gap between prokaryotes and eukaryotes.</title>
        <authorList>
            <person name="Spang A."/>
            <person name="Saw J.H."/>
            <person name="Jorgensen S.L."/>
            <person name="Zaremba-Niedzwiedzka K."/>
            <person name="Martijn J."/>
            <person name="Lind A.E."/>
            <person name="van Eijk R."/>
            <person name="Schleper C."/>
            <person name="Guy L."/>
            <person name="Ettema T.J."/>
        </authorList>
    </citation>
    <scope>NUCLEOTIDE SEQUENCE</scope>
</reference>
<dbReference type="EMBL" id="LAZR01049275">
    <property type="protein sequence ID" value="KKK90033.1"/>
    <property type="molecule type" value="Genomic_DNA"/>
</dbReference>
<dbReference type="AlphaFoldDB" id="A0A0F8Z8I1"/>
<gene>
    <name evidence="2" type="ORF">LCGC14_2727160</name>
</gene>
<proteinExistence type="predicted"/>
<protein>
    <submittedName>
        <fullName evidence="2">Uncharacterized protein</fullName>
    </submittedName>
</protein>